<dbReference type="Gene3D" id="3.40.50.300">
    <property type="entry name" value="P-loop containing nucleotide triphosphate hydrolases"/>
    <property type="match status" value="1"/>
</dbReference>
<gene>
    <name evidence="3" type="ORF">H9847_05570</name>
</gene>
<evidence type="ECO:0000313" key="4">
    <source>
        <dbReference type="Proteomes" id="UP000733611"/>
    </source>
</evidence>
<evidence type="ECO:0000313" key="3">
    <source>
        <dbReference type="EMBL" id="MBU3844323.1"/>
    </source>
</evidence>
<dbReference type="InterPro" id="IPR012547">
    <property type="entry name" value="PDDEXK_9"/>
</dbReference>
<dbReference type="EMBL" id="JAHLFE010000108">
    <property type="protein sequence ID" value="MBU3844323.1"/>
    <property type="molecule type" value="Genomic_DNA"/>
</dbReference>
<dbReference type="GO" id="GO:0005524">
    <property type="term" value="F:ATP binding"/>
    <property type="evidence" value="ECO:0007669"/>
    <property type="project" value="UniProtKB-KW"/>
</dbReference>
<dbReference type="InterPro" id="IPR018631">
    <property type="entry name" value="AAA-ATPase-like_dom"/>
</dbReference>
<dbReference type="InterPro" id="IPR027417">
    <property type="entry name" value="P-loop_NTPase"/>
</dbReference>
<dbReference type="AlphaFoldDB" id="A0A948TGR0"/>
<reference evidence="3" key="2">
    <citation type="submission" date="2021-04" db="EMBL/GenBank/DDBJ databases">
        <authorList>
            <person name="Gilroy R."/>
        </authorList>
    </citation>
    <scope>NUCLEOTIDE SEQUENCE</scope>
    <source>
        <strain evidence="3">378</strain>
    </source>
</reference>
<proteinExistence type="predicted"/>
<protein>
    <submittedName>
        <fullName evidence="3">ATP-binding protein</fullName>
    </submittedName>
</protein>
<keyword evidence="3" id="KW-0547">Nucleotide-binding</keyword>
<organism evidence="3 4">
    <name type="scientific">Candidatus Anaerobiospirillum pullicola</name>
    <dbReference type="NCBI Taxonomy" id="2838451"/>
    <lineage>
        <taxon>Bacteria</taxon>
        <taxon>Pseudomonadati</taxon>
        <taxon>Pseudomonadota</taxon>
        <taxon>Gammaproteobacteria</taxon>
        <taxon>Aeromonadales</taxon>
        <taxon>Succinivibrionaceae</taxon>
        <taxon>Anaerobiospirillum</taxon>
    </lineage>
</organism>
<dbReference type="PANTHER" id="PTHR34825">
    <property type="entry name" value="CONSERVED PROTEIN, WITH A WEAK D-GALACTARATE DEHYDRATASE/ALTRONATE HYDROLASE DOMAIN"/>
    <property type="match status" value="1"/>
</dbReference>
<feature type="compositionally biased region" description="Basic and acidic residues" evidence="1">
    <location>
        <begin position="676"/>
        <end position="689"/>
    </location>
</feature>
<sequence length="708" mass="79916">MENKNLLPFPIGMPNWQTIREDKRFFVDKTEKLSFLVQNCSRIFFSRPRRMGKTSLCSTLEELFSHGDHNFEGTAIYGKWPFTERYPVISLSFLDMRCKDAREFEASLCTKMAAAYNKAGFHEVVKYQNVKSFEKLTLHLDALTAGKRLVFLIDEWDYPLSSHLDNQQLFAALQEVMSDFYKWLRAQTLAKFVLITGIMRYRDVSLFTGKDIKDISMDPYYADLVGYTQTELESKFAPYIQIAATKLGITTDELKEQLKLHYDGFCFDKEASVSVYSPFSINSFFEPVLKPDFLQKPNLKLYFDPFWMDSSGASSALRSFLRARNYDVAALIEKYSLPVDLDLGALSSPVKASEVTLDQIMVQSGMLTIREIADNTKAVITSSPCRYKCDITNYEVFSELSAVFTAHMAGKEETEVYQMLKDAQNALESGDMDLVCKNLNLLLCDSLYDVFPEEDDDDDDAQPPKENIYRTLFKMWLRSAKVSTKDEVANSHGRCDLVARTSDTIYAFELKRVRTNTERTKKAMLNKAEKQMAANDYCNNLINKGKLVVWVVLVICDKYRQIGAWSTITKIKLATGWHTERHEGMVEPITVQNQEMPVVAVSQQPARKTKSASRKLANNAASYGSRKTTHSVAKRKASAKDKAAAKDASKAKATSQKPVVKPKAAPNAKAPAKAKAQAEKPAAKPKAETKTNPAPKATPKTRAKTKQS</sequence>
<accession>A0A948TGR0</accession>
<name>A0A948TGR0_9GAMM</name>
<feature type="compositionally biased region" description="Basic and acidic residues" evidence="1">
    <location>
        <begin position="638"/>
        <end position="650"/>
    </location>
</feature>
<feature type="domain" description="AAA-ATPase-like" evidence="2">
    <location>
        <begin position="10"/>
        <end position="207"/>
    </location>
</feature>
<feature type="compositionally biased region" description="Basic residues" evidence="1">
    <location>
        <begin position="699"/>
        <end position="708"/>
    </location>
</feature>
<reference evidence="3" key="1">
    <citation type="journal article" date="2021" name="PeerJ">
        <title>Extensive microbial diversity within the chicken gut microbiome revealed by metagenomics and culture.</title>
        <authorList>
            <person name="Gilroy R."/>
            <person name="Ravi A."/>
            <person name="Getino M."/>
            <person name="Pursley I."/>
            <person name="Horton D.L."/>
            <person name="Alikhan N.F."/>
            <person name="Baker D."/>
            <person name="Gharbi K."/>
            <person name="Hall N."/>
            <person name="Watson M."/>
            <person name="Adriaenssens E.M."/>
            <person name="Foster-Nyarko E."/>
            <person name="Jarju S."/>
            <person name="Secka A."/>
            <person name="Antonio M."/>
            <person name="Oren A."/>
            <person name="Chaudhuri R.R."/>
            <person name="La Ragione R."/>
            <person name="Hildebrand F."/>
            <person name="Pallen M.J."/>
        </authorList>
    </citation>
    <scope>NUCLEOTIDE SEQUENCE</scope>
    <source>
        <strain evidence="3">378</strain>
    </source>
</reference>
<dbReference type="PANTHER" id="PTHR34825:SF1">
    <property type="entry name" value="AAA-ATPASE-LIKE DOMAIN-CONTAINING PROTEIN"/>
    <property type="match status" value="1"/>
</dbReference>
<keyword evidence="3" id="KW-0067">ATP-binding</keyword>
<evidence type="ECO:0000256" key="1">
    <source>
        <dbReference type="SAM" id="MobiDB-lite"/>
    </source>
</evidence>
<dbReference type="Pfam" id="PF09820">
    <property type="entry name" value="AAA-ATPase_like"/>
    <property type="match status" value="1"/>
</dbReference>
<feature type="compositionally biased region" description="Basic residues" evidence="1">
    <location>
        <begin position="627"/>
        <end position="637"/>
    </location>
</feature>
<dbReference type="Proteomes" id="UP000733611">
    <property type="component" value="Unassembled WGS sequence"/>
</dbReference>
<evidence type="ECO:0000259" key="2">
    <source>
        <dbReference type="Pfam" id="PF09820"/>
    </source>
</evidence>
<dbReference type="Pfam" id="PF08011">
    <property type="entry name" value="PDDEXK_9"/>
    <property type="match status" value="1"/>
</dbReference>
<comment type="caution">
    <text evidence="3">The sequence shown here is derived from an EMBL/GenBank/DDBJ whole genome shotgun (WGS) entry which is preliminary data.</text>
</comment>
<feature type="region of interest" description="Disordered" evidence="1">
    <location>
        <begin position="600"/>
        <end position="708"/>
    </location>
</feature>
<feature type="compositionally biased region" description="Low complexity" evidence="1">
    <location>
        <begin position="651"/>
        <end position="675"/>
    </location>
</feature>